<dbReference type="Proteomes" id="UP000639338">
    <property type="component" value="Unassembled WGS sequence"/>
</dbReference>
<feature type="binding site" evidence="10">
    <location>
        <begin position="128"/>
        <end position="134"/>
    </location>
    <ligand>
        <name>(6S)-NADPHX</name>
        <dbReference type="ChEBI" id="CHEBI:64076"/>
    </ligand>
</feature>
<comment type="similarity">
    <text evidence="10">Belongs to the NnrE/AIBP family.</text>
</comment>
<organism evidence="12 13">
    <name type="scientific">Aphidius gifuensis</name>
    <name type="common">Parasitoid wasp</name>
    <dbReference type="NCBI Taxonomy" id="684658"/>
    <lineage>
        <taxon>Eukaryota</taxon>
        <taxon>Metazoa</taxon>
        <taxon>Ecdysozoa</taxon>
        <taxon>Arthropoda</taxon>
        <taxon>Hexapoda</taxon>
        <taxon>Insecta</taxon>
        <taxon>Pterygota</taxon>
        <taxon>Neoptera</taxon>
        <taxon>Endopterygota</taxon>
        <taxon>Hymenoptera</taxon>
        <taxon>Apocrita</taxon>
        <taxon>Ichneumonoidea</taxon>
        <taxon>Braconidae</taxon>
        <taxon>Aphidiinae</taxon>
        <taxon>Aphidius</taxon>
    </lineage>
</organism>
<dbReference type="GO" id="GO:0000166">
    <property type="term" value="F:nucleotide binding"/>
    <property type="evidence" value="ECO:0007669"/>
    <property type="project" value="UniProtKB-KW"/>
</dbReference>
<dbReference type="HAMAP" id="MF_01966">
    <property type="entry name" value="NADHX_epimerase"/>
    <property type="match status" value="1"/>
</dbReference>
<dbReference type="InterPro" id="IPR004443">
    <property type="entry name" value="YjeF_N_dom"/>
</dbReference>
<accession>A0A835CPN2</accession>
<comment type="catalytic activity">
    <reaction evidence="1 10">
        <text>(6R)-NADHX = (6S)-NADHX</text>
        <dbReference type="Rhea" id="RHEA:32215"/>
        <dbReference type="ChEBI" id="CHEBI:64074"/>
        <dbReference type="ChEBI" id="CHEBI:64075"/>
        <dbReference type="EC" id="5.1.99.6"/>
    </reaction>
</comment>
<evidence type="ECO:0000256" key="9">
    <source>
        <dbReference type="ARBA" id="ARBA00023235"/>
    </source>
</evidence>
<evidence type="ECO:0000313" key="12">
    <source>
        <dbReference type="EMBL" id="KAF7990829.1"/>
    </source>
</evidence>
<keyword evidence="13" id="KW-1185">Reference proteome</keyword>
<keyword evidence="6" id="KW-0521">NADP</keyword>
<dbReference type="EMBL" id="JACMRX010000004">
    <property type="protein sequence ID" value="KAF7990829.1"/>
    <property type="molecule type" value="Genomic_DNA"/>
</dbReference>
<evidence type="ECO:0000313" key="13">
    <source>
        <dbReference type="Proteomes" id="UP000639338"/>
    </source>
</evidence>
<dbReference type="InterPro" id="IPR032976">
    <property type="entry name" value="YJEFN_prot_NAXE-like"/>
</dbReference>
<proteinExistence type="inferred from homology"/>
<dbReference type="EC" id="5.1.99.6" evidence="3 10"/>
<evidence type="ECO:0000256" key="1">
    <source>
        <dbReference type="ARBA" id="ARBA00000013"/>
    </source>
</evidence>
<keyword evidence="8 10" id="KW-0520">NAD</keyword>
<keyword evidence="9 10" id="KW-0413">Isomerase</keyword>
<dbReference type="Gene3D" id="3.40.50.10260">
    <property type="entry name" value="YjeF N-terminal domain"/>
    <property type="match status" value="1"/>
</dbReference>
<comment type="caution">
    <text evidence="12">The sequence shown here is derived from an EMBL/GenBank/DDBJ whole genome shotgun (WGS) entry which is preliminary data.</text>
</comment>
<evidence type="ECO:0000256" key="4">
    <source>
        <dbReference type="ARBA" id="ARBA00022723"/>
    </source>
</evidence>
<comment type="cofactor">
    <cofactor evidence="10">
        <name>K(+)</name>
        <dbReference type="ChEBI" id="CHEBI:29103"/>
    </cofactor>
    <text evidence="10">Binds 1 potassium ion per subunit.</text>
</comment>
<evidence type="ECO:0000256" key="6">
    <source>
        <dbReference type="ARBA" id="ARBA00022857"/>
    </source>
</evidence>
<gene>
    <name evidence="12" type="ORF">HCN44_000634</name>
</gene>
<feature type="binding site" evidence="10">
    <location>
        <begin position="60"/>
        <end position="64"/>
    </location>
    <ligand>
        <name>(6S)-NADPHX</name>
        <dbReference type="ChEBI" id="CHEBI:64076"/>
    </ligand>
</feature>
<keyword evidence="7 10" id="KW-0630">Potassium</keyword>
<dbReference type="OrthoDB" id="10064708at2759"/>
<feature type="domain" description="YjeF N-terminal" evidence="11">
    <location>
        <begin position="10"/>
        <end position="216"/>
    </location>
</feature>
<dbReference type="SUPFAM" id="SSF64153">
    <property type="entry name" value="YjeF N-terminal domain-like"/>
    <property type="match status" value="1"/>
</dbReference>
<evidence type="ECO:0000259" key="11">
    <source>
        <dbReference type="PROSITE" id="PS51385"/>
    </source>
</evidence>
<dbReference type="NCBIfam" id="TIGR00197">
    <property type="entry name" value="yjeF_nterm"/>
    <property type="match status" value="1"/>
</dbReference>
<evidence type="ECO:0000256" key="2">
    <source>
        <dbReference type="ARBA" id="ARBA00000909"/>
    </source>
</evidence>
<dbReference type="PANTHER" id="PTHR13232:SF10">
    <property type="entry name" value="NAD(P)H-HYDRATE EPIMERASE"/>
    <property type="match status" value="1"/>
</dbReference>
<feature type="binding site" evidence="10">
    <location>
        <position position="124"/>
    </location>
    <ligand>
        <name>K(+)</name>
        <dbReference type="ChEBI" id="CHEBI:29103"/>
    </ligand>
</feature>
<feature type="binding site" evidence="10">
    <location>
        <position position="61"/>
    </location>
    <ligand>
        <name>K(+)</name>
        <dbReference type="ChEBI" id="CHEBI:29103"/>
    </ligand>
</feature>
<reference evidence="12 13" key="1">
    <citation type="submission" date="2020-08" db="EMBL/GenBank/DDBJ databases">
        <title>Aphidius gifuensis genome sequencing and assembly.</title>
        <authorList>
            <person name="Du Z."/>
        </authorList>
    </citation>
    <scope>NUCLEOTIDE SEQUENCE [LARGE SCALE GENOMIC DNA]</scope>
    <source>
        <strain evidence="12">YNYX2018</strain>
        <tissue evidence="12">Adults</tissue>
    </source>
</reference>
<evidence type="ECO:0000256" key="10">
    <source>
        <dbReference type="HAMAP-Rule" id="MF_03159"/>
    </source>
</evidence>
<dbReference type="PANTHER" id="PTHR13232">
    <property type="entry name" value="NAD(P)H-HYDRATE EPIMERASE"/>
    <property type="match status" value="1"/>
</dbReference>
<protein>
    <recommendedName>
        <fullName evidence="3 10">NAD(P)H-hydrate epimerase</fullName>
        <ecNumber evidence="3 10">5.1.99.6</ecNumber>
    </recommendedName>
    <alternativeName>
        <fullName evidence="10">NAD(P)HX epimerase</fullName>
    </alternativeName>
</protein>
<dbReference type="PROSITE" id="PS51385">
    <property type="entry name" value="YJEF_N"/>
    <property type="match status" value="1"/>
</dbReference>
<dbReference type="Pfam" id="PF03853">
    <property type="entry name" value="YjeF_N"/>
    <property type="match status" value="1"/>
</dbReference>
<dbReference type="InterPro" id="IPR036652">
    <property type="entry name" value="YjeF_N_dom_sf"/>
</dbReference>
<name>A0A835CPN2_APHGI</name>
<evidence type="ECO:0000256" key="7">
    <source>
        <dbReference type="ARBA" id="ARBA00022958"/>
    </source>
</evidence>
<evidence type="ECO:0000256" key="8">
    <source>
        <dbReference type="ARBA" id="ARBA00023027"/>
    </source>
</evidence>
<keyword evidence="5 10" id="KW-0547">Nucleotide-binding</keyword>
<comment type="caution">
    <text evidence="10">Lacks conserved residue(s) required for the propagation of feature annotation.</text>
</comment>
<feature type="binding site" evidence="10">
    <location>
        <position position="160"/>
    </location>
    <ligand>
        <name>K(+)</name>
        <dbReference type="ChEBI" id="CHEBI:29103"/>
    </ligand>
</feature>
<dbReference type="AlphaFoldDB" id="A0A835CPN2"/>
<evidence type="ECO:0000256" key="5">
    <source>
        <dbReference type="ARBA" id="ARBA00022741"/>
    </source>
</evidence>
<dbReference type="GO" id="GO:0005739">
    <property type="term" value="C:mitochondrion"/>
    <property type="evidence" value="ECO:0007669"/>
    <property type="project" value="TreeGrafter"/>
</dbReference>
<comment type="catalytic activity">
    <reaction evidence="2 10">
        <text>(6R)-NADPHX = (6S)-NADPHX</text>
        <dbReference type="Rhea" id="RHEA:32227"/>
        <dbReference type="ChEBI" id="CHEBI:64076"/>
        <dbReference type="ChEBI" id="CHEBI:64077"/>
        <dbReference type="EC" id="5.1.99.6"/>
    </reaction>
</comment>
<feature type="binding site" evidence="10">
    <location>
        <position position="157"/>
    </location>
    <ligand>
        <name>(6S)-NADPHX</name>
        <dbReference type="ChEBI" id="CHEBI:64076"/>
    </ligand>
</feature>
<sequence length="228" mass="25625">MVKYLNQDEAINIDKDLFDKYKFSVDQLMELAGQSCAIAFTKVYSLSSSKKILVCCGPGNNGGDGLVCARHLSLYGYKPEIYYPKKTTNNLFINLLHQCQENDIPILDDIKNIKESCYYDVIIDALFGFSFKPPVRDTFVPIVDFMKTSSAPIFSIDIPSGWDVENGPPDSDAIKPDSLISLTAPKLCATKFEGKNHYLGGRFVPKKLENQYQLDLPEYPDTELVIKL</sequence>
<comment type="function">
    <text evidence="10">Catalyzes the epimerization of the S- and R-forms of NAD(P)HX, a damaged form of NAD(P)H that is a result of enzymatic or heat-dependent hydration. This is a prerequisite for the S-specific NAD(P)H-hydrate dehydratase to allow the repair of both epimers of NAD(P)HX.</text>
</comment>
<dbReference type="GO" id="GO:0046872">
    <property type="term" value="F:metal ion binding"/>
    <property type="evidence" value="ECO:0007669"/>
    <property type="project" value="UniProtKB-KW"/>
</dbReference>
<evidence type="ECO:0000256" key="3">
    <source>
        <dbReference type="ARBA" id="ARBA00012228"/>
    </source>
</evidence>
<keyword evidence="4 10" id="KW-0479">Metal-binding</keyword>
<dbReference type="GO" id="GO:0052856">
    <property type="term" value="F:NAD(P)HX epimerase activity"/>
    <property type="evidence" value="ECO:0007669"/>
    <property type="project" value="UniProtKB-UniRule"/>
</dbReference>